<evidence type="ECO:0000259" key="3">
    <source>
        <dbReference type="Pfam" id="PF08239"/>
    </source>
</evidence>
<proteinExistence type="predicted"/>
<feature type="region of interest" description="Disordered" evidence="1">
    <location>
        <begin position="509"/>
        <end position="530"/>
    </location>
</feature>
<protein>
    <submittedName>
        <fullName evidence="4">SH3 domain-containing protein</fullName>
    </submittedName>
</protein>
<keyword evidence="5" id="KW-1185">Reference proteome</keyword>
<evidence type="ECO:0000313" key="5">
    <source>
        <dbReference type="Proteomes" id="UP000595224"/>
    </source>
</evidence>
<dbReference type="KEGG" id="tper:IWA51_08065"/>
<dbReference type="RefSeq" id="WP_198442051.1">
    <property type="nucleotide sequence ID" value="NZ_CBCSHE010000001.1"/>
</dbReference>
<dbReference type="Gene3D" id="2.30.30.40">
    <property type="entry name" value="SH3 Domains"/>
    <property type="match status" value="1"/>
</dbReference>
<dbReference type="AlphaFoldDB" id="A0A7T3RBW8"/>
<dbReference type="EMBL" id="CP064936">
    <property type="protein sequence ID" value="QQA00230.1"/>
    <property type="molecule type" value="Genomic_DNA"/>
</dbReference>
<evidence type="ECO:0000313" key="4">
    <source>
        <dbReference type="EMBL" id="QQA00230.1"/>
    </source>
</evidence>
<reference evidence="4 5" key="1">
    <citation type="submission" date="2020-11" db="EMBL/GenBank/DDBJ databases">
        <title>Treponema Peruensis nv. sp., first commensal Treponema isolated from human feces.</title>
        <authorList>
            <person name="Belkhou C."/>
            <person name="Raes J."/>
        </authorList>
    </citation>
    <scope>NUCLEOTIDE SEQUENCE [LARGE SCALE GENOMIC DNA]</scope>
    <source>
        <strain evidence="4 5">RCC2812</strain>
    </source>
</reference>
<evidence type="ECO:0000256" key="1">
    <source>
        <dbReference type="SAM" id="MobiDB-lite"/>
    </source>
</evidence>
<dbReference type="InterPro" id="IPR003646">
    <property type="entry name" value="SH3-like_bac-type"/>
</dbReference>
<dbReference type="Pfam" id="PF08239">
    <property type="entry name" value="SH3_3"/>
    <property type="match status" value="1"/>
</dbReference>
<dbReference type="Proteomes" id="UP000595224">
    <property type="component" value="Chromosome"/>
</dbReference>
<feature type="chain" id="PRO_5032505638" evidence="2">
    <location>
        <begin position="21"/>
        <end position="530"/>
    </location>
</feature>
<evidence type="ECO:0000256" key="2">
    <source>
        <dbReference type="SAM" id="SignalP"/>
    </source>
</evidence>
<gene>
    <name evidence="4" type="ORF">IWA51_08065</name>
</gene>
<keyword evidence="2" id="KW-0732">Signal</keyword>
<sequence length="530" mass="62031">MKKTILVLLAALFAGFYVHSESMLIPQTVVGTDKYGFGVMIGSYDGNRGGGIYDLFVSSNSSIVYSTNGNFWMGHAKSTDELVIDKNLQTFPIEYEPPEEGAWNYNTFSIRKISPFRFIADGPTPAIYTFTDIDPDSLTEIIHDGLCFYAASREELDAAYEIYNKVPDDQKEAYLNELYHNNDKIPDILAKYIYSCDNKLFTARRGRFGIELSYTDLDDLQKGKYSHEETLEFLDKNAERFGFKRGELNEKGYLRNYPVIGNVELHENEIRLTNINYNSFGFTDSAAQKVFENRYKVYATYPVNYDKMDSKGLFYFVKDKWTYRDWEKINEIQRIYTGEKRIGPRDPEFPELEKKLLELEKGYGLIIIVNPWDKTIISKEFTDLWRYSFAHEYHYRDDMNAVHANFPFAVAENGDIYVTDYDLDNYYIKKVKNVWWDELGMTDRKIVVIEDMHIPVRKEMDKSSQPIAWLYENDFVEVLETNAKDKLCRIRTIDGKEGWCEKQYIPEPRKIKQPKPRSDLKKGISTEFFK</sequence>
<feature type="domain" description="SH3b" evidence="3">
    <location>
        <begin position="456"/>
        <end position="505"/>
    </location>
</feature>
<feature type="compositionally biased region" description="Basic and acidic residues" evidence="1">
    <location>
        <begin position="516"/>
        <end position="530"/>
    </location>
</feature>
<name>A0A7T3RBW8_9SPIR</name>
<accession>A0A7T3RBW8</accession>
<feature type="signal peptide" evidence="2">
    <location>
        <begin position="1"/>
        <end position="20"/>
    </location>
</feature>
<organism evidence="4 5">
    <name type="scientific">Treponema peruense</name>
    <dbReference type="NCBI Taxonomy" id="2787628"/>
    <lineage>
        <taxon>Bacteria</taxon>
        <taxon>Pseudomonadati</taxon>
        <taxon>Spirochaetota</taxon>
        <taxon>Spirochaetia</taxon>
        <taxon>Spirochaetales</taxon>
        <taxon>Treponemataceae</taxon>
        <taxon>Treponema</taxon>
    </lineage>
</organism>